<dbReference type="Pfam" id="PF12844">
    <property type="entry name" value="HTH_19"/>
    <property type="match status" value="1"/>
</dbReference>
<keyword evidence="1" id="KW-0238">DNA-binding</keyword>
<dbReference type="EMBL" id="QOCV01000001">
    <property type="protein sequence ID" value="RHW55430.1"/>
    <property type="molecule type" value="Genomic_DNA"/>
</dbReference>
<organism evidence="3 4">
    <name type="scientific">Lactobacillus bombicola</name>
    <dbReference type="NCBI Taxonomy" id="1505723"/>
    <lineage>
        <taxon>Bacteria</taxon>
        <taxon>Bacillati</taxon>
        <taxon>Bacillota</taxon>
        <taxon>Bacilli</taxon>
        <taxon>Lactobacillales</taxon>
        <taxon>Lactobacillaceae</taxon>
        <taxon>Lactobacillus</taxon>
    </lineage>
</organism>
<dbReference type="AlphaFoldDB" id="A0A396SXR8"/>
<reference evidence="3 4" key="1">
    <citation type="submission" date="2018-07" db="EMBL/GenBank/DDBJ databases">
        <title>Genome sequences of six Lactobacillus spp. isolated from bumble bee guts.</title>
        <authorList>
            <person name="Motta E.V.S."/>
            <person name="Moran N.A."/>
        </authorList>
    </citation>
    <scope>NUCLEOTIDE SEQUENCE [LARGE SCALE GENOMIC DNA]</scope>
    <source>
        <strain evidence="3 4">OCC3</strain>
    </source>
</reference>
<dbReference type="PROSITE" id="PS50943">
    <property type="entry name" value="HTH_CROC1"/>
    <property type="match status" value="1"/>
</dbReference>
<dbReference type="CDD" id="cd00093">
    <property type="entry name" value="HTH_XRE"/>
    <property type="match status" value="1"/>
</dbReference>
<comment type="caution">
    <text evidence="3">The sequence shown here is derived from an EMBL/GenBank/DDBJ whole genome shotgun (WGS) entry which is preliminary data.</text>
</comment>
<dbReference type="InterPro" id="IPR001387">
    <property type="entry name" value="Cro/C1-type_HTH"/>
</dbReference>
<dbReference type="PANTHER" id="PTHR46558:SF11">
    <property type="entry name" value="HTH-TYPE TRANSCRIPTIONAL REGULATOR XRE"/>
    <property type="match status" value="1"/>
</dbReference>
<protein>
    <recommendedName>
        <fullName evidence="2">HTH cro/C1-type domain-containing protein</fullName>
    </recommendedName>
</protein>
<name>A0A396SXR8_9LACO</name>
<dbReference type="Gene3D" id="1.10.260.40">
    <property type="entry name" value="lambda repressor-like DNA-binding domains"/>
    <property type="match status" value="1"/>
</dbReference>
<evidence type="ECO:0000259" key="2">
    <source>
        <dbReference type="PROSITE" id="PS50943"/>
    </source>
</evidence>
<dbReference type="Proteomes" id="UP000265862">
    <property type="component" value="Unassembled WGS sequence"/>
</dbReference>
<gene>
    <name evidence="3" type="ORF">DS835_00785</name>
</gene>
<dbReference type="GO" id="GO:0003677">
    <property type="term" value="F:DNA binding"/>
    <property type="evidence" value="ECO:0007669"/>
    <property type="project" value="UniProtKB-KW"/>
</dbReference>
<evidence type="ECO:0000313" key="3">
    <source>
        <dbReference type="EMBL" id="RHW55430.1"/>
    </source>
</evidence>
<dbReference type="PANTHER" id="PTHR46558">
    <property type="entry name" value="TRACRIPTIONAL REGULATORY PROTEIN-RELATED-RELATED"/>
    <property type="match status" value="1"/>
</dbReference>
<feature type="domain" description="HTH cro/C1-type" evidence="2">
    <location>
        <begin position="7"/>
        <end position="43"/>
    </location>
</feature>
<accession>A0A396SXR8</accession>
<dbReference type="InterPro" id="IPR010982">
    <property type="entry name" value="Lambda_DNA-bd_dom_sf"/>
</dbReference>
<dbReference type="RefSeq" id="WP_118897510.1">
    <property type="nucleotide sequence ID" value="NZ_QOCV01000001.1"/>
</dbReference>
<evidence type="ECO:0000313" key="4">
    <source>
        <dbReference type="Proteomes" id="UP000265862"/>
    </source>
</evidence>
<dbReference type="SUPFAM" id="SSF47413">
    <property type="entry name" value="lambda repressor-like DNA-binding domains"/>
    <property type="match status" value="1"/>
</dbReference>
<evidence type="ECO:0000256" key="1">
    <source>
        <dbReference type="ARBA" id="ARBA00023125"/>
    </source>
</evidence>
<sequence length="44" mass="5240">MKIGLKIKFYRTKNRLTQEQLGNQLLVSRKTISSWENDRSVPDF</sequence>
<proteinExistence type="predicted"/>